<comment type="similarity">
    <text evidence="1">Belongs to the UPF0312 family.</text>
</comment>
<feature type="domain" description="Lipid/polyisoprenoid-binding YceI-like" evidence="2">
    <location>
        <begin position="13"/>
        <end position="172"/>
    </location>
</feature>
<dbReference type="EMBL" id="JBHSRD010000003">
    <property type="protein sequence ID" value="MFC6006650.1"/>
    <property type="molecule type" value="Genomic_DNA"/>
</dbReference>
<dbReference type="Proteomes" id="UP001596189">
    <property type="component" value="Unassembled WGS sequence"/>
</dbReference>
<name>A0ABW1JC03_9ACTN</name>
<evidence type="ECO:0000256" key="1">
    <source>
        <dbReference type="ARBA" id="ARBA00008812"/>
    </source>
</evidence>
<dbReference type="Pfam" id="PF04264">
    <property type="entry name" value="YceI"/>
    <property type="match status" value="1"/>
</dbReference>
<comment type="caution">
    <text evidence="3">The sequence shown here is derived from an EMBL/GenBank/DDBJ whole genome shotgun (WGS) entry which is preliminary data.</text>
</comment>
<sequence length="172" mass="18170">MSASTATPLQTGTWQVQAADSRAGFTVANLGKTVAGTVPVRSGEVEVDASGAPRRLVAELDLAALDTGNARREKDLRKPRFLDLDAHPTLTFVSDRISTQHDGWTAQGTIAARGTSCPLTLHGTLPGEPGPDGRVPVEATAVLDRRDLGLKAPRLMIGRQVGITVTAWLRLA</sequence>
<evidence type="ECO:0000313" key="4">
    <source>
        <dbReference type="Proteomes" id="UP001596189"/>
    </source>
</evidence>
<dbReference type="SMART" id="SM00867">
    <property type="entry name" value="YceI"/>
    <property type="match status" value="1"/>
</dbReference>
<gene>
    <name evidence="3" type="ORF">ACFQDO_05850</name>
</gene>
<accession>A0ABW1JC03</accession>
<evidence type="ECO:0000259" key="2">
    <source>
        <dbReference type="SMART" id="SM00867"/>
    </source>
</evidence>
<keyword evidence="4" id="KW-1185">Reference proteome</keyword>
<dbReference type="PANTHER" id="PTHR34406">
    <property type="entry name" value="PROTEIN YCEI"/>
    <property type="match status" value="1"/>
</dbReference>
<dbReference type="InterPro" id="IPR036761">
    <property type="entry name" value="TTHA0802/YceI-like_sf"/>
</dbReference>
<dbReference type="PANTHER" id="PTHR34406:SF1">
    <property type="entry name" value="PROTEIN YCEI"/>
    <property type="match status" value="1"/>
</dbReference>
<organism evidence="3 4">
    <name type="scientific">Angustibacter luteus</name>
    <dbReference type="NCBI Taxonomy" id="658456"/>
    <lineage>
        <taxon>Bacteria</taxon>
        <taxon>Bacillati</taxon>
        <taxon>Actinomycetota</taxon>
        <taxon>Actinomycetes</taxon>
        <taxon>Kineosporiales</taxon>
        <taxon>Kineosporiaceae</taxon>
    </lineage>
</organism>
<protein>
    <submittedName>
        <fullName evidence="3">YceI family protein</fullName>
    </submittedName>
</protein>
<dbReference type="Gene3D" id="2.40.128.110">
    <property type="entry name" value="Lipid/polyisoprenoid-binding, YceI-like"/>
    <property type="match status" value="1"/>
</dbReference>
<dbReference type="SUPFAM" id="SSF101874">
    <property type="entry name" value="YceI-like"/>
    <property type="match status" value="1"/>
</dbReference>
<dbReference type="InterPro" id="IPR007372">
    <property type="entry name" value="Lipid/polyisoprenoid-bd_YceI"/>
</dbReference>
<evidence type="ECO:0000313" key="3">
    <source>
        <dbReference type="EMBL" id="MFC6006650.1"/>
    </source>
</evidence>
<reference evidence="4" key="1">
    <citation type="journal article" date="2019" name="Int. J. Syst. Evol. Microbiol.">
        <title>The Global Catalogue of Microorganisms (GCM) 10K type strain sequencing project: providing services to taxonomists for standard genome sequencing and annotation.</title>
        <authorList>
            <consortium name="The Broad Institute Genomics Platform"/>
            <consortium name="The Broad Institute Genome Sequencing Center for Infectious Disease"/>
            <person name="Wu L."/>
            <person name="Ma J."/>
        </authorList>
    </citation>
    <scope>NUCLEOTIDE SEQUENCE [LARGE SCALE GENOMIC DNA]</scope>
    <source>
        <strain evidence="4">KACC 14249</strain>
    </source>
</reference>
<dbReference type="RefSeq" id="WP_345718128.1">
    <property type="nucleotide sequence ID" value="NZ_BAABFP010000008.1"/>
</dbReference>
<proteinExistence type="inferred from homology"/>